<sequence length="210" mass="21773">MHSSMTLAAPKPARRPAPRFLLLAGAALVLGGLGFGAQTYLGHGPAPITVTDTSGGATFNFRVTGIPVPGKIQGVTPKLTFSPSDLGAAQGQITVNLRGLDTGIALRDEHARNYLGVAKHPTAIFALSRIEGARTLKPGQTLNATAQGTLDLNGVKVPLSAPIALSYAPDGSAINVSTAFDVTFKQHHISIPGADPQTDVKVAFRLPVRQ</sequence>
<feature type="domain" description="Lipid/polyisoprenoid-binding YceI-like" evidence="1">
    <location>
        <begin position="47"/>
        <end position="209"/>
    </location>
</feature>
<reference evidence="2" key="1">
    <citation type="submission" date="2022-07" db="EMBL/GenBank/DDBJ databases">
        <title>Complete Genome Sequence of the Radioresistant Bacterium Deinococcus aetherius ST0316, Isolated from the Air Dust collected in Lower Stratosphere above Japan.</title>
        <authorList>
            <person name="Satoh K."/>
            <person name="Hagiwara K."/>
            <person name="Katsumata K."/>
            <person name="Kubo A."/>
            <person name="Yokobori S."/>
            <person name="Yamagishi A."/>
            <person name="Oono Y."/>
            <person name="Narumi I."/>
        </authorList>
    </citation>
    <scope>NUCLEOTIDE SEQUENCE</scope>
    <source>
        <strain evidence="2">ST0316</strain>
        <plasmid evidence="2">pDAETH-1</plasmid>
    </source>
</reference>
<dbReference type="InterPro" id="IPR036761">
    <property type="entry name" value="TTHA0802/YceI-like_sf"/>
</dbReference>
<geneLocation type="plasmid" evidence="2 3">
    <name>pDAETH-1</name>
</geneLocation>
<dbReference type="EMBL" id="AP026561">
    <property type="protein sequence ID" value="BDP43836.1"/>
    <property type="molecule type" value="Genomic_DNA"/>
</dbReference>
<evidence type="ECO:0000313" key="3">
    <source>
        <dbReference type="Proteomes" id="UP001064971"/>
    </source>
</evidence>
<evidence type="ECO:0000259" key="1">
    <source>
        <dbReference type="SMART" id="SM00867"/>
    </source>
</evidence>
<proteinExistence type="predicted"/>
<keyword evidence="2" id="KW-0614">Plasmid</keyword>
<name>A0ABN6RNC5_9DEIO</name>
<organism evidence="2 3">
    <name type="scientific">Deinococcus aetherius</name>
    <dbReference type="NCBI Taxonomy" id="200252"/>
    <lineage>
        <taxon>Bacteria</taxon>
        <taxon>Thermotogati</taxon>
        <taxon>Deinococcota</taxon>
        <taxon>Deinococci</taxon>
        <taxon>Deinococcales</taxon>
        <taxon>Deinococcaceae</taxon>
        <taxon>Deinococcus</taxon>
    </lineage>
</organism>
<dbReference type="PANTHER" id="PTHR34406:SF1">
    <property type="entry name" value="PROTEIN YCEI"/>
    <property type="match status" value="1"/>
</dbReference>
<protein>
    <recommendedName>
        <fullName evidence="1">Lipid/polyisoprenoid-binding YceI-like domain-containing protein</fullName>
    </recommendedName>
</protein>
<evidence type="ECO:0000313" key="2">
    <source>
        <dbReference type="EMBL" id="BDP43836.1"/>
    </source>
</evidence>
<dbReference type="Gene3D" id="2.40.128.110">
    <property type="entry name" value="Lipid/polyisoprenoid-binding, YceI-like"/>
    <property type="match status" value="1"/>
</dbReference>
<dbReference type="SMART" id="SM00867">
    <property type="entry name" value="YceI"/>
    <property type="match status" value="1"/>
</dbReference>
<dbReference type="InterPro" id="IPR007372">
    <property type="entry name" value="Lipid/polyisoprenoid-bd_YceI"/>
</dbReference>
<dbReference type="Pfam" id="PF04264">
    <property type="entry name" value="YceI"/>
    <property type="match status" value="1"/>
</dbReference>
<dbReference type="RefSeq" id="WP_264777676.1">
    <property type="nucleotide sequence ID" value="NZ_AP026561.1"/>
</dbReference>
<accession>A0ABN6RNC5</accession>
<dbReference type="Proteomes" id="UP001064971">
    <property type="component" value="Plasmid pDAETH-1"/>
</dbReference>
<gene>
    <name evidence="2" type="ORF">DAETH_38050</name>
</gene>
<dbReference type="PANTHER" id="PTHR34406">
    <property type="entry name" value="PROTEIN YCEI"/>
    <property type="match status" value="1"/>
</dbReference>
<dbReference type="SUPFAM" id="SSF101874">
    <property type="entry name" value="YceI-like"/>
    <property type="match status" value="1"/>
</dbReference>
<keyword evidence="3" id="KW-1185">Reference proteome</keyword>